<dbReference type="GeneID" id="4622586"/>
<sequence>MDELQRTVLALQTRSDELVLQLRSSVVECERVGRAEICGCAVRAALAEGICDGAMCEARRWEFYALLMQLTSLRVRVEHISGTVRGMLRRGEWNLQAVRKQFEMLDALSDELDGLVMGSTPCSGLEPQGHQLEYLELKQLELLRLSAFSSRSELVSNRGDHQAVLRGETDRARGTRIREIAGDGRKLQNSRAPELVPGRVIPSNTSYDSSSLFRRSLDGHLSELFDISYHSDEETVVSINQQHLGDLSSVISPKERNTTYPKTQDLSIGGQNFPPFRDQYPITTSSAATSNSTAAVTYCSVQSSFGENSRLDKLSVTHGFLKSLAGHAMDDRQKGSARFMNGQFIPNISHFFRRWKIFSHQSMNVSEPCTTQPFASVDKSDIRSLHNQDMASQDSTRKFSTVTEDSFCSEDAYSGPSIKVTMTPVLYEYLKEALETELRFN</sequence>
<dbReference type="HOGENOM" id="CLU_621075_0_0_1"/>
<evidence type="ECO:0000313" key="1">
    <source>
        <dbReference type="EMBL" id="AAS54119.1"/>
    </source>
</evidence>
<dbReference type="AlphaFoldDB" id="Q751S8"/>
<protein>
    <submittedName>
        <fullName evidence="1">AFR746Cp</fullName>
    </submittedName>
</protein>
<keyword evidence="2" id="KW-1185">Reference proteome</keyword>
<dbReference type="Proteomes" id="UP000000591">
    <property type="component" value="Chromosome VI"/>
</dbReference>
<gene>
    <name evidence="1" type="ORF">AGOS_AFR746C</name>
</gene>
<accession>Q751S8</accession>
<dbReference type="RefSeq" id="NP_986295.1">
    <property type="nucleotide sequence ID" value="NM_212431.1"/>
</dbReference>
<dbReference type="EMBL" id="AE016819">
    <property type="protein sequence ID" value="AAS54119.1"/>
    <property type="molecule type" value="Genomic_DNA"/>
</dbReference>
<dbReference type="KEGG" id="ago:AGOS_AFR746C"/>
<reference evidence="1 2" key="1">
    <citation type="journal article" date="2004" name="Science">
        <title>The Ashbya gossypii genome as a tool for mapping the ancient Saccharomyces cerevisiae genome.</title>
        <authorList>
            <person name="Dietrich F.S."/>
            <person name="Voegeli S."/>
            <person name="Brachat S."/>
            <person name="Lerch A."/>
            <person name="Gates K."/>
            <person name="Steiner S."/>
            <person name="Mohr C."/>
            <person name="Pohlmann R."/>
            <person name="Luedi P."/>
            <person name="Choi S."/>
            <person name="Wing R.A."/>
            <person name="Flavier A."/>
            <person name="Gaffney T.D."/>
            <person name="Philippsen P."/>
        </authorList>
    </citation>
    <scope>NUCLEOTIDE SEQUENCE [LARGE SCALE GENOMIC DNA]</scope>
    <source>
        <strain evidence="2">ATCC 10895 / CBS 109.51 / FGSC 9923 / NRRL Y-1056</strain>
    </source>
</reference>
<organism evidence="1 2">
    <name type="scientific">Eremothecium gossypii (strain ATCC 10895 / CBS 109.51 / FGSC 9923 / NRRL Y-1056)</name>
    <name type="common">Yeast</name>
    <name type="synonym">Ashbya gossypii</name>
    <dbReference type="NCBI Taxonomy" id="284811"/>
    <lineage>
        <taxon>Eukaryota</taxon>
        <taxon>Fungi</taxon>
        <taxon>Dikarya</taxon>
        <taxon>Ascomycota</taxon>
        <taxon>Saccharomycotina</taxon>
        <taxon>Saccharomycetes</taxon>
        <taxon>Saccharomycetales</taxon>
        <taxon>Saccharomycetaceae</taxon>
        <taxon>Eremothecium</taxon>
    </lineage>
</organism>
<name>Q751S8_EREGS</name>
<proteinExistence type="predicted"/>
<dbReference type="InParanoid" id="Q751S8"/>
<dbReference type="OrthoDB" id="10371255at2759"/>
<reference evidence="2" key="2">
    <citation type="journal article" date="2013" name="G3 (Bethesda)">
        <title>Genomes of Ashbya fungi isolated from insects reveal four mating-type loci, numerous translocations, lack of transposons, and distinct gene duplications.</title>
        <authorList>
            <person name="Dietrich F.S."/>
            <person name="Voegeli S."/>
            <person name="Kuo S."/>
            <person name="Philippsen P."/>
        </authorList>
    </citation>
    <scope>GENOME REANNOTATION</scope>
    <source>
        <strain evidence="2">ATCC 10895 / CBS 109.51 / FGSC 9923 / NRRL Y-1056</strain>
    </source>
</reference>
<evidence type="ECO:0000313" key="2">
    <source>
        <dbReference type="Proteomes" id="UP000000591"/>
    </source>
</evidence>